<dbReference type="InterPro" id="IPR011009">
    <property type="entry name" value="Kinase-like_dom_sf"/>
</dbReference>
<protein>
    <submittedName>
        <fullName evidence="1">Aminoglycoside phosphotransferase</fullName>
    </submittedName>
</protein>
<accession>A0ABW9I4Q9</accession>
<evidence type="ECO:0000313" key="1">
    <source>
        <dbReference type="EMBL" id="MFM9614951.1"/>
    </source>
</evidence>
<keyword evidence="2" id="KW-1185">Reference proteome</keyword>
<evidence type="ECO:0000313" key="2">
    <source>
        <dbReference type="Proteomes" id="UP001631957"/>
    </source>
</evidence>
<dbReference type="EMBL" id="JBJVNI010000030">
    <property type="protein sequence ID" value="MFM9614951.1"/>
    <property type="molecule type" value="Genomic_DNA"/>
</dbReference>
<dbReference type="Proteomes" id="UP001631957">
    <property type="component" value="Unassembled WGS sequence"/>
</dbReference>
<sequence length="256" mass="28276">MYHWDGLPPAARRAVEERTGRVREFEPRTGRLLAVTVRTAASAVFVKGAPDDYLQVHTHNREAAVNPWLPIASPRLKWRVRAGGWDLLGYDHAPGHPADLTPGSPDLPLVARALQEVHNTPRPGVELRNAENRWGSWVRDADPQLLAGDTLLHTTLTPDDLLVGDRAHLVGWSQATVGAAWIDPAVLILRLMAAGHAAYDADLWARRQFPAWAGAPRASVDAFSVANSRVWQAIAEDEPAIRMARAAAEWVRHRRS</sequence>
<proteinExistence type="predicted"/>
<reference evidence="1 2" key="1">
    <citation type="submission" date="2024-12" db="EMBL/GenBank/DDBJ databases">
        <title>Forecasting of Potato common scab and diversities of Pathogenic streptomyces spp. in china.</title>
        <authorList>
            <person name="Handique U."/>
            <person name="Wu J."/>
        </authorList>
    </citation>
    <scope>NUCLEOTIDE SEQUENCE [LARGE SCALE GENOMIC DNA]</scope>
    <source>
        <strain evidence="1 2">ZRIMU1530</strain>
    </source>
</reference>
<dbReference type="RefSeq" id="WP_409123797.1">
    <property type="nucleotide sequence ID" value="NZ_JBJVNI010000030.1"/>
</dbReference>
<name>A0ABW9I4Q9_9ACTN</name>
<gene>
    <name evidence="1" type="ORF">ACKI18_40495</name>
</gene>
<organism evidence="1 2">
    <name type="scientific">Streptomyces niveiscabiei</name>
    <dbReference type="NCBI Taxonomy" id="164115"/>
    <lineage>
        <taxon>Bacteria</taxon>
        <taxon>Bacillati</taxon>
        <taxon>Actinomycetota</taxon>
        <taxon>Actinomycetes</taxon>
        <taxon>Kitasatosporales</taxon>
        <taxon>Streptomycetaceae</taxon>
        <taxon>Streptomyces</taxon>
    </lineage>
</organism>
<comment type="caution">
    <text evidence="1">The sequence shown here is derived from an EMBL/GenBank/DDBJ whole genome shotgun (WGS) entry which is preliminary data.</text>
</comment>
<dbReference type="SUPFAM" id="SSF56112">
    <property type="entry name" value="Protein kinase-like (PK-like)"/>
    <property type="match status" value="1"/>
</dbReference>